<dbReference type="AlphaFoldDB" id="A0A8D8BM47"/>
<proteinExistence type="predicted"/>
<dbReference type="EMBL" id="HBUE01082715">
    <property type="protein sequence ID" value="CAG6478224.1"/>
    <property type="molecule type" value="Transcribed_RNA"/>
</dbReference>
<dbReference type="EMBL" id="HBUE01082708">
    <property type="protein sequence ID" value="CAG6478206.1"/>
    <property type="molecule type" value="Transcribed_RNA"/>
</dbReference>
<organism evidence="1">
    <name type="scientific">Culex pipiens</name>
    <name type="common">House mosquito</name>
    <dbReference type="NCBI Taxonomy" id="7175"/>
    <lineage>
        <taxon>Eukaryota</taxon>
        <taxon>Metazoa</taxon>
        <taxon>Ecdysozoa</taxon>
        <taxon>Arthropoda</taxon>
        <taxon>Hexapoda</taxon>
        <taxon>Insecta</taxon>
        <taxon>Pterygota</taxon>
        <taxon>Neoptera</taxon>
        <taxon>Endopterygota</taxon>
        <taxon>Diptera</taxon>
        <taxon>Nematocera</taxon>
        <taxon>Culicoidea</taxon>
        <taxon>Culicidae</taxon>
        <taxon>Culicinae</taxon>
        <taxon>Culicini</taxon>
        <taxon>Culex</taxon>
        <taxon>Culex</taxon>
    </lineage>
</organism>
<accession>A0A8D8BM47</accession>
<dbReference type="EMBL" id="HBUE01082711">
    <property type="protein sequence ID" value="CAG6478216.1"/>
    <property type="molecule type" value="Transcribed_RNA"/>
</dbReference>
<evidence type="ECO:0000313" key="1">
    <source>
        <dbReference type="EMBL" id="CAG6478216.1"/>
    </source>
</evidence>
<protein>
    <submittedName>
        <fullName evidence="1">(northern house mosquito) hypothetical protein</fullName>
    </submittedName>
</protein>
<name>A0A8D8BM47_CULPI</name>
<sequence length="266" mass="30392">MKQLYCKYKIIFIGKGITQLNLIVRLSPIEAHSATSSRNRLQTDHQLAVTLARQPLVLRSIRQNLGITHFRIHARQPAHRRRPDVAKLGHKQWRPHRSLHPTQRTVYPGVAPIRLDVPKVVPVQAEHNLRPAVRIRGLHRKLQRHIEHHRPIVVFRLGTLRNSGPHPGHQLPVRSSHDVIPAEQTTTVGTHGKVRRFQLARYGQMEEAFTVAGRFFHVAHLKAARDQNNKRKFVCVVVAGGNARPDGRALSLMRLEYLLAFKLACK</sequence>
<reference evidence="1" key="1">
    <citation type="submission" date="2021-05" db="EMBL/GenBank/DDBJ databases">
        <authorList>
            <person name="Alioto T."/>
            <person name="Alioto T."/>
            <person name="Gomez Garrido J."/>
        </authorList>
    </citation>
    <scope>NUCLEOTIDE SEQUENCE</scope>
</reference>
<dbReference type="EMBL" id="HBUE01082703">
    <property type="protein sequence ID" value="CAG6478189.1"/>
    <property type="molecule type" value="Transcribed_RNA"/>
</dbReference>
<dbReference type="EMBL" id="HBUE01082710">
    <property type="protein sequence ID" value="CAG6478213.1"/>
    <property type="molecule type" value="Transcribed_RNA"/>
</dbReference>